<feature type="transmembrane region" description="Helical" evidence="1">
    <location>
        <begin position="51"/>
        <end position="76"/>
    </location>
</feature>
<reference evidence="2" key="1">
    <citation type="submission" date="2019-05" db="EMBL/GenBank/DDBJ databases">
        <authorList>
            <consortium name="Pathogen Informatics"/>
        </authorList>
    </citation>
    <scope>NUCLEOTIDE SEQUENCE [LARGE SCALE GENOMIC DNA]</scope>
    <source>
        <strain evidence="2">NCTC12965</strain>
    </source>
</reference>
<keyword evidence="1" id="KW-1133">Transmembrane helix</keyword>
<dbReference type="GO" id="GO:0005337">
    <property type="term" value="F:nucleoside transmembrane transporter activity"/>
    <property type="evidence" value="ECO:0007669"/>
    <property type="project" value="InterPro"/>
</dbReference>
<dbReference type="InterPro" id="IPR004740">
    <property type="entry name" value="Nuc_H_symport"/>
</dbReference>
<name>A0A4U9WP08_SERFO</name>
<keyword evidence="1" id="KW-0472">Membrane</keyword>
<accession>A0A4U9WP08</accession>
<dbReference type="InterPro" id="IPR036259">
    <property type="entry name" value="MFS_trans_sf"/>
</dbReference>
<organism evidence="2">
    <name type="scientific">Serratia fonticola</name>
    <dbReference type="NCBI Taxonomy" id="47917"/>
    <lineage>
        <taxon>Bacteria</taxon>
        <taxon>Pseudomonadati</taxon>
        <taxon>Pseudomonadota</taxon>
        <taxon>Gammaproteobacteria</taxon>
        <taxon>Enterobacterales</taxon>
        <taxon>Yersiniaceae</taxon>
        <taxon>Serratia</taxon>
    </lineage>
</organism>
<dbReference type="AlphaFoldDB" id="A0A4U9WP08"/>
<proteinExistence type="predicted"/>
<dbReference type="EMBL" id="CABEEZ010000168">
    <property type="protein sequence ID" value="VTR61257.1"/>
    <property type="molecule type" value="Genomic_DNA"/>
</dbReference>
<dbReference type="Pfam" id="PF03825">
    <property type="entry name" value="Nuc_H_symport"/>
    <property type="match status" value="1"/>
</dbReference>
<dbReference type="Gene3D" id="1.20.1250.20">
    <property type="entry name" value="MFS general substrate transporter like domains"/>
    <property type="match status" value="1"/>
</dbReference>
<gene>
    <name evidence="2" type="ORF">NCTC12965_08774</name>
</gene>
<evidence type="ECO:0000256" key="1">
    <source>
        <dbReference type="SAM" id="Phobius"/>
    </source>
</evidence>
<sequence>MQLAVISELFLIISLSLFLDKFKLKNIIIFGAIAYFMRNILIVSAEVYDFTVLIVVALIIQGFSWVFFFIALDILLKNISV</sequence>
<protein>
    <submittedName>
        <fullName evidence="2">Nucleoside transporter</fullName>
    </submittedName>
</protein>
<dbReference type="GO" id="GO:0016020">
    <property type="term" value="C:membrane"/>
    <property type="evidence" value="ECO:0007669"/>
    <property type="project" value="InterPro"/>
</dbReference>
<feature type="transmembrane region" description="Helical" evidence="1">
    <location>
        <begin position="27"/>
        <end position="45"/>
    </location>
</feature>
<evidence type="ECO:0000313" key="2">
    <source>
        <dbReference type="EMBL" id="VTR61257.1"/>
    </source>
</evidence>
<keyword evidence="1" id="KW-0812">Transmembrane</keyword>